<evidence type="ECO:0008006" key="4">
    <source>
        <dbReference type="Google" id="ProtNLM"/>
    </source>
</evidence>
<accession>A0ABU2AZ39</accession>
<feature type="transmembrane region" description="Helical" evidence="1">
    <location>
        <begin position="105"/>
        <end position="122"/>
    </location>
</feature>
<feature type="transmembrane region" description="Helical" evidence="1">
    <location>
        <begin position="49"/>
        <end position="68"/>
    </location>
</feature>
<name>A0ABU2AZ39_9MICC</name>
<dbReference type="Proteomes" id="UP001183794">
    <property type="component" value="Unassembled WGS sequence"/>
</dbReference>
<dbReference type="InterPro" id="IPR046283">
    <property type="entry name" value="DUF6320"/>
</dbReference>
<feature type="transmembrane region" description="Helical" evidence="1">
    <location>
        <begin position="80"/>
        <end position="96"/>
    </location>
</feature>
<evidence type="ECO:0000313" key="2">
    <source>
        <dbReference type="EMBL" id="MDR7346613.1"/>
    </source>
</evidence>
<sequence length="221" mass="24424">MKHCVDCQADIAGTWSRCPLCATPTTGQPTPSGFPDVPLAFSRRRILKILFLSSIVVILGSFAAQLVFDANEADIGILRSLWLGITAMWLVVLLAVRKRRNVAKNIVYLNLAVGLICVYWDYLTDWHGWSLDYAVPIVLAASIVALVITVRVMRMEVGEYIVYSGLTVLLGLTPIVFLVFGWVSQPIPSAICAAISIIALVMMQVYRGAEVRHELAKRLHL</sequence>
<keyword evidence="1" id="KW-1133">Transmembrane helix</keyword>
<comment type="caution">
    <text evidence="2">The sequence shown here is derived from an EMBL/GenBank/DDBJ whole genome shotgun (WGS) entry which is preliminary data.</text>
</comment>
<keyword evidence="1" id="KW-0812">Transmembrane</keyword>
<evidence type="ECO:0000313" key="3">
    <source>
        <dbReference type="Proteomes" id="UP001183794"/>
    </source>
</evidence>
<protein>
    <recommendedName>
        <fullName evidence="4">Zinc ribbon domain-containing protein</fullName>
    </recommendedName>
</protein>
<organism evidence="2 3">
    <name type="scientific">Enteractinococcus fodinae</name>
    <dbReference type="NCBI Taxonomy" id="684663"/>
    <lineage>
        <taxon>Bacteria</taxon>
        <taxon>Bacillati</taxon>
        <taxon>Actinomycetota</taxon>
        <taxon>Actinomycetes</taxon>
        <taxon>Micrococcales</taxon>
        <taxon>Micrococcaceae</taxon>
    </lineage>
</organism>
<proteinExistence type="predicted"/>
<reference evidence="2 3" key="1">
    <citation type="submission" date="2023-07" db="EMBL/GenBank/DDBJ databases">
        <title>Sequencing the genomes of 1000 actinobacteria strains.</title>
        <authorList>
            <person name="Klenk H.-P."/>
        </authorList>
    </citation>
    <scope>NUCLEOTIDE SEQUENCE [LARGE SCALE GENOMIC DNA]</scope>
    <source>
        <strain evidence="2 3">DSM 22966</strain>
    </source>
</reference>
<gene>
    <name evidence="2" type="ORF">J2S62_000870</name>
</gene>
<dbReference type="EMBL" id="JAVDYJ010000001">
    <property type="protein sequence ID" value="MDR7346613.1"/>
    <property type="molecule type" value="Genomic_DNA"/>
</dbReference>
<feature type="transmembrane region" description="Helical" evidence="1">
    <location>
        <begin position="134"/>
        <end position="153"/>
    </location>
</feature>
<dbReference type="Pfam" id="PF19845">
    <property type="entry name" value="DUF6320"/>
    <property type="match status" value="1"/>
</dbReference>
<keyword evidence="1" id="KW-0472">Membrane</keyword>
<dbReference type="RefSeq" id="WP_310171782.1">
    <property type="nucleotide sequence ID" value="NZ_BAABHE010000002.1"/>
</dbReference>
<keyword evidence="3" id="KW-1185">Reference proteome</keyword>
<evidence type="ECO:0000256" key="1">
    <source>
        <dbReference type="SAM" id="Phobius"/>
    </source>
</evidence>
<feature type="transmembrane region" description="Helical" evidence="1">
    <location>
        <begin position="187"/>
        <end position="209"/>
    </location>
</feature>
<feature type="transmembrane region" description="Helical" evidence="1">
    <location>
        <begin position="160"/>
        <end position="181"/>
    </location>
</feature>